<feature type="domain" description="HTH tetR-type" evidence="5">
    <location>
        <begin position="2"/>
        <end position="62"/>
    </location>
</feature>
<accession>A0A939E0S3</accession>
<dbReference type="InterPro" id="IPR009057">
    <property type="entry name" value="Homeodomain-like_sf"/>
</dbReference>
<keyword evidence="3" id="KW-0804">Transcription</keyword>
<dbReference type="PANTHER" id="PTHR30055:SF151">
    <property type="entry name" value="TRANSCRIPTIONAL REGULATORY PROTEIN"/>
    <property type="match status" value="1"/>
</dbReference>
<protein>
    <submittedName>
        <fullName evidence="6">TetR/AcrR family transcriptional regulator</fullName>
    </submittedName>
</protein>
<evidence type="ECO:0000256" key="4">
    <source>
        <dbReference type="PROSITE-ProRule" id="PRU00335"/>
    </source>
</evidence>
<dbReference type="SUPFAM" id="SSF46689">
    <property type="entry name" value="Homeodomain-like"/>
    <property type="match status" value="1"/>
</dbReference>
<feature type="DNA-binding region" description="H-T-H motif" evidence="4">
    <location>
        <begin position="25"/>
        <end position="44"/>
    </location>
</feature>
<dbReference type="InterPro" id="IPR003012">
    <property type="entry name" value="Tet_transcr_reg_TetR"/>
</dbReference>
<keyword evidence="7" id="KW-1185">Reference proteome</keyword>
<dbReference type="RefSeq" id="WP_207118363.1">
    <property type="nucleotide sequence ID" value="NZ_JAFLEQ010000005.1"/>
</dbReference>
<reference evidence="6" key="1">
    <citation type="submission" date="2021-03" db="EMBL/GenBank/DDBJ databases">
        <authorList>
            <person name="Sun Q."/>
        </authorList>
    </citation>
    <scope>NUCLEOTIDE SEQUENCE</scope>
    <source>
        <strain evidence="6">CCM 8862</strain>
    </source>
</reference>
<dbReference type="Pfam" id="PF00440">
    <property type="entry name" value="TetR_N"/>
    <property type="match status" value="1"/>
</dbReference>
<dbReference type="SUPFAM" id="SSF48498">
    <property type="entry name" value="Tetracyclin repressor-like, C-terminal domain"/>
    <property type="match status" value="1"/>
</dbReference>
<dbReference type="PANTHER" id="PTHR30055">
    <property type="entry name" value="HTH-TYPE TRANSCRIPTIONAL REGULATOR RUTR"/>
    <property type="match status" value="1"/>
</dbReference>
<evidence type="ECO:0000259" key="5">
    <source>
        <dbReference type="PROSITE" id="PS50977"/>
    </source>
</evidence>
<name>A0A939E0S3_9CORY</name>
<dbReference type="Gene3D" id="1.10.10.60">
    <property type="entry name" value="Homeodomain-like"/>
    <property type="match status" value="1"/>
</dbReference>
<organism evidence="6 7">
    <name type="scientific">Corynebacterium mendelii</name>
    <dbReference type="NCBI Taxonomy" id="2765362"/>
    <lineage>
        <taxon>Bacteria</taxon>
        <taxon>Bacillati</taxon>
        <taxon>Actinomycetota</taxon>
        <taxon>Actinomycetes</taxon>
        <taxon>Mycobacteriales</taxon>
        <taxon>Corynebacteriaceae</taxon>
        <taxon>Corynebacterium</taxon>
    </lineage>
</organism>
<dbReference type="GO" id="GO:0003700">
    <property type="term" value="F:DNA-binding transcription factor activity"/>
    <property type="evidence" value="ECO:0007669"/>
    <property type="project" value="TreeGrafter"/>
</dbReference>
<dbReference type="InterPro" id="IPR001647">
    <property type="entry name" value="HTH_TetR"/>
</dbReference>
<dbReference type="PROSITE" id="PS01081">
    <property type="entry name" value="HTH_TETR_1"/>
    <property type="match status" value="1"/>
</dbReference>
<dbReference type="InterPro" id="IPR036271">
    <property type="entry name" value="Tet_transcr_reg_TetR-rel_C_sf"/>
</dbReference>
<dbReference type="PRINTS" id="PR00455">
    <property type="entry name" value="HTHTETR"/>
</dbReference>
<keyword evidence="2 4" id="KW-0238">DNA-binding</keyword>
<dbReference type="Gene3D" id="1.10.357.10">
    <property type="entry name" value="Tetracycline Repressor, domain 2"/>
    <property type="match status" value="1"/>
</dbReference>
<dbReference type="InterPro" id="IPR023772">
    <property type="entry name" value="DNA-bd_HTH_TetR-type_CS"/>
</dbReference>
<dbReference type="EMBL" id="JAFLEQ010000005">
    <property type="protein sequence ID" value="MBN9643621.1"/>
    <property type="molecule type" value="Genomic_DNA"/>
</dbReference>
<proteinExistence type="predicted"/>
<evidence type="ECO:0000256" key="1">
    <source>
        <dbReference type="ARBA" id="ARBA00023015"/>
    </source>
</evidence>
<dbReference type="PRINTS" id="PR00400">
    <property type="entry name" value="TETREPRESSOR"/>
</dbReference>
<evidence type="ECO:0000313" key="7">
    <source>
        <dbReference type="Proteomes" id="UP000664332"/>
    </source>
</evidence>
<dbReference type="AlphaFoldDB" id="A0A939E0S3"/>
<dbReference type="GO" id="GO:0046677">
    <property type="term" value="P:response to antibiotic"/>
    <property type="evidence" value="ECO:0007669"/>
    <property type="project" value="InterPro"/>
</dbReference>
<gene>
    <name evidence="6" type="ORF">JZY06_03110</name>
</gene>
<dbReference type="GO" id="GO:0000976">
    <property type="term" value="F:transcription cis-regulatory region binding"/>
    <property type="evidence" value="ECO:0007669"/>
    <property type="project" value="TreeGrafter"/>
</dbReference>
<dbReference type="PROSITE" id="PS50977">
    <property type="entry name" value="HTH_TETR_2"/>
    <property type="match status" value="1"/>
</dbReference>
<dbReference type="InterPro" id="IPR050109">
    <property type="entry name" value="HTH-type_TetR-like_transc_reg"/>
</dbReference>
<evidence type="ECO:0000313" key="6">
    <source>
        <dbReference type="EMBL" id="MBN9643621.1"/>
    </source>
</evidence>
<comment type="caution">
    <text evidence="6">The sequence shown here is derived from an EMBL/GenBank/DDBJ whole genome shotgun (WGS) entry which is preliminary data.</text>
</comment>
<sequence>MQLTRNTITDTAVDILDTYGLADMTMRRLAKQLGVAPGALYWHFPSKQALILAVAQAVLAPVLDCAGIGADQPGPPPAGDGCGPTASAGVEQLAHVLRRELLSHRDGAELVLAGMADPALRDSLRRAFALAVGRSVPSAADPDTGGATLVHFFLGAISHEQAQIQLAQATGSPEETIDDIRRTASRRFADGTAIILAGLSATAM</sequence>
<dbReference type="Proteomes" id="UP000664332">
    <property type="component" value="Unassembled WGS sequence"/>
</dbReference>
<keyword evidence="1" id="KW-0805">Transcription regulation</keyword>
<dbReference type="GO" id="GO:0045892">
    <property type="term" value="P:negative regulation of DNA-templated transcription"/>
    <property type="evidence" value="ECO:0007669"/>
    <property type="project" value="InterPro"/>
</dbReference>
<evidence type="ECO:0000256" key="2">
    <source>
        <dbReference type="ARBA" id="ARBA00023125"/>
    </source>
</evidence>
<evidence type="ECO:0000256" key="3">
    <source>
        <dbReference type="ARBA" id="ARBA00023163"/>
    </source>
</evidence>